<dbReference type="HOGENOM" id="CLU_030705_1_2_11"/>
<reference evidence="4 5" key="1">
    <citation type="submission" date="2014-02" db="EMBL/GenBank/DDBJ databases">
        <title>Genome sequence of Brachybacterium phenoliresistens strain W13A50.</title>
        <authorList>
            <person name="Wang X."/>
        </authorList>
    </citation>
    <scope>NUCLEOTIDE SEQUENCE [LARGE SCALE GENOMIC DNA]</scope>
    <source>
        <strain evidence="4 5">W13A50</strain>
    </source>
</reference>
<evidence type="ECO:0000256" key="1">
    <source>
        <dbReference type="ARBA" id="ARBA00023002"/>
    </source>
</evidence>
<feature type="compositionally biased region" description="Low complexity" evidence="2">
    <location>
        <begin position="480"/>
        <end position="493"/>
    </location>
</feature>
<dbReference type="PANTHER" id="PTHR42949:SF3">
    <property type="entry name" value="ANAEROBIC GLYCEROL-3-PHOSPHATE DEHYDROGENASE SUBUNIT B"/>
    <property type="match status" value="1"/>
</dbReference>
<sequence>MSSDLIVIGAGPAGLACAVTAADAGIAVALVDANLRPGGQFWRHGAAHVPSAHGHGHHGWRTFTRLRARLAHHVGTGRIAVLPATHAWMIEPIAGAGGPAGFRVHVTPSADASAARTPGGPGPGSTRALEARQLAVCTGAYDRQLPIPGWDLPGVLAAGGAQAFVKTTGTAPGRRAVVAGTGPFLLPVAAGLADAGARVLAVCEAHDPRRWLPHAHRLAAAPEKLLEGAQYAAAFARRRVPYRPRTAVTRALGRDRLEAVEIARVDARGAVLPGTARRIDCDLLALGWGFTPLLELPLSLGAATRLDADSSLVLEVDDAGRTSVPGLLAAGETTGVGGAALALAEGLRIGRTAAGRPVPAGSARRIGRLRAVAGAMHRAHPLPEAWPDLLEEDTVVCRCEEVGAGEILAARRDLEGRDIRSAKSFTRAGMGWCQGRECALAVGCLTAEGGRPGADALAAASRRPLSVPVTLGALATLGQPEGPADASAGAPAPDRTPPVRPAPTTGPAAAGLPDREDTA</sequence>
<protein>
    <submittedName>
        <fullName evidence="4">Oxidoreductase</fullName>
    </submittedName>
</protein>
<gene>
    <name evidence="4" type="ORF">BF93_04030</name>
</gene>
<dbReference type="EMBL" id="JDYK01000016">
    <property type="protein sequence ID" value="EWS80357.1"/>
    <property type="molecule type" value="Genomic_DNA"/>
</dbReference>
<dbReference type="InterPro" id="IPR041854">
    <property type="entry name" value="BFD-like_2Fe2S-bd_dom_sf"/>
</dbReference>
<dbReference type="OrthoDB" id="9801699at2"/>
<dbReference type="PATRIC" id="fig|396014.3.peg.2839"/>
<comment type="caution">
    <text evidence="4">The sequence shown here is derived from an EMBL/GenBank/DDBJ whole genome shotgun (WGS) entry which is preliminary data.</text>
</comment>
<dbReference type="CDD" id="cd19946">
    <property type="entry name" value="GlpA-like_Fer2_BFD-like"/>
    <property type="match status" value="1"/>
</dbReference>
<dbReference type="Gene3D" id="1.10.10.1100">
    <property type="entry name" value="BFD-like [2Fe-2S]-binding domain"/>
    <property type="match status" value="1"/>
</dbReference>
<name>Z9JRH7_9MICO</name>
<accession>Z9JRH7</accession>
<evidence type="ECO:0000256" key="2">
    <source>
        <dbReference type="SAM" id="MobiDB-lite"/>
    </source>
</evidence>
<feature type="region of interest" description="Disordered" evidence="2">
    <location>
        <begin position="474"/>
        <end position="519"/>
    </location>
</feature>
<evidence type="ECO:0000313" key="5">
    <source>
        <dbReference type="Proteomes" id="UP000023067"/>
    </source>
</evidence>
<keyword evidence="1" id="KW-0560">Oxidoreductase</keyword>
<dbReference type="InterPro" id="IPR051691">
    <property type="entry name" value="Metab_Enz_Cyan_OpOx_G3PDH"/>
</dbReference>
<dbReference type="AlphaFoldDB" id="Z9JRH7"/>
<feature type="compositionally biased region" description="Low complexity" evidence="2">
    <location>
        <begin position="502"/>
        <end position="512"/>
    </location>
</feature>
<dbReference type="GO" id="GO:0016491">
    <property type="term" value="F:oxidoreductase activity"/>
    <property type="evidence" value="ECO:0007669"/>
    <property type="project" value="UniProtKB-KW"/>
</dbReference>
<dbReference type="InterPro" id="IPR017224">
    <property type="entry name" value="Opine_Oxase_asu/HCN_bsu"/>
</dbReference>
<keyword evidence="5" id="KW-1185">Reference proteome</keyword>
<evidence type="ECO:0000313" key="4">
    <source>
        <dbReference type="EMBL" id="EWS80357.1"/>
    </source>
</evidence>
<dbReference type="PANTHER" id="PTHR42949">
    <property type="entry name" value="ANAEROBIC GLYCEROL-3-PHOSPHATE DEHYDROGENASE SUBUNIT B"/>
    <property type="match status" value="1"/>
</dbReference>
<feature type="domain" description="FAD/NAD(P)-binding" evidence="3">
    <location>
        <begin position="4"/>
        <end position="339"/>
    </location>
</feature>
<evidence type="ECO:0000259" key="3">
    <source>
        <dbReference type="Pfam" id="PF07992"/>
    </source>
</evidence>
<dbReference type="InterPro" id="IPR023753">
    <property type="entry name" value="FAD/NAD-binding_dom"/>
</dbReference>
<dbReference type="SUPFAM" id="SSF51905">
    <property type="entry name" value="FAD/NAD(P)-binding domain"/>
    <property type="match status" value="1"/>
</dbReference>
<dbReference type="PRINTS" id="PR00411">
    <property type="entry name" value="PNDRDTASEI"/>
</dbReference>
<dbReference type="Proteomes" id="UP000023067">
    <property type="component" value="Unassembled WGS sequence"/>
</dbReference>
<dbReference type="Pfam" id="PF07992">
    <property type="entry name" value="Pyr_redox_2"/>
    <property type="match status" value="1"/>
</dbReference>
<dbReference type="PRINTS" id="PR00368">
    <property type="entry name" value="FADPNR"/>
</dbReference>
<dbReference type="PIRSF" id="PIRSF037495">
    <property type="entry name" value="Opine_OX_OoxA/HcnB"/>
    <property type="match status" value="1"/>
</dbReference>
<dbReference type="eggNOG" id="COG0446">
    <property type="taxonomic scope" value="Bacteria"/>
</dbReference>
<dbReference type="RefSeq" id="WP_084148569.1">
    <property type="nucleotide sequence ID" value="NZ_BAAAOW010000006.1"/>
</dbReference>
<dbReference type="InterPro" id="IPR036188">
    <property type="entry name" value="FAD/NAD-bd_sf"/>
</dbReference>
<dbReference type="STRING" id="396014.BF93_04030"/>
<proteinExistence type="predicted"/>
<dbReference type="Gene3D" id="3.50.50.60">
    <property type="entry name" value="FAD/NAD(P)-binding domain"/>
    <property type="match status" value="3"/>
</dbReference>
<organism evidence="4 5">
    <name type="scientific">Brachybacterium phenoliresistens</name>
    <dbReference type="NCBI Taxonomy" id="396014"/>
    <lineage>
        <taxon>Bacteria</taxon>
        <taxon>Bacillati</taxon>
        <taxon>Actinomycetota</taxon>
        <taxon>Actinomycetes</taxon>
        <taxon>Micrococcales</taxon>
        <taxon>Dermabacteraceae</taxon>
        <taxon>Brachybacterium</taxon>
    </lineage>
</organism>